<accession>A0ABW4BNT3</accession>
<sequence length="1045" mass="117972">MPLNNVLTPTSFHLRNFNNYVTLDIDASLKGNLTLIGENAAGKTTLANCFFPLLVDGSIATPSFNPAKGTDKLDQVTTPHSSTRDTRTFDSMLLGWGDGAMKARTGYSYMCLRSQLRQVILGIGAYRAIGESRTPTWWFIMINDHPEVDLQVITTDDQGHSLTKDEFIAANHQLGEQLHLFTRGTSYREFAAEKVYGFTDTKNLGQLATTYRLLASPILTAGNARFAPIQAALKNAQEGIDTQIIDKVAGTQREVNRIKGVSNRLGEAQKRLSKLKTEIFWRNLNRLKELVFTPYGRLHQDHEKVTKRQENAQRNLGEYQRQLAILQPEIARLEGEVAQLQRQVAEQSVIKEQRQSVVRQITTLSQQLARFQELQRQLSKQEADFTALKAEQTTADQQLQQLEQEAIRPLRTQIESHTEGLSDLIQAIAESDLTVYQQHFKRYIRDYQHYLEQHLQLVQRQEQLSTDVKLVGEMSAQMQGHIEQRTQGALMGRVRDGLLQDNDAVHKNGATKMNQQFKPLEDQRQTLLRNHADLAILLKHPDLWQKLTQQSQQFSQLIKKREQQLQANKELSYQVASSQEKLAGIQEQLQLPGLVDFIPAQANQELTRLQTKLATLVVDQQLPEKLQAAQGERAKFLAQQTTLQTNSASETTIIATTKQQLADLQTKLQNVSQQAKADLKILKPYFPESVELPEITAAIEFAHKNRSEIRNHPFAELTDRIGRLIHNNNEAGIDVNALDSVFEERGRLEIASAMRQQRSKAVADLTVVAFDIEQAQTILENDVQHVDQALQQTTQGNDIAQAAYVEAAASQIADQYDLIAGYNEILAHGVREEQGIQLKVELIPVTVSQEVIDEVRHVQDQDRPLLLAEVQKRLTKLASNLAIVNDDEQFMAEAYRLLDIRQWSEFRILIHRRQSKPNEFELVDDKFVQSGGSGAEKAQAMVLPLLLVPKMILHRSQATDAPHLVMFDEFADKLDPETAKSFAKTIDHFGFNFIATMPGGAQNKILADGVANVAYDVIAPKYVADSKFHPNNVRPALIWQQRAKS</sequence>
<organism evidence="2 3">
    <name type="scientific">Lapidilactobacillus gannanensis</name>
    <dbReference type="NCBI Taxonomy" id="2486002"/>
    <lineage>
        <taxon>Bacteria</taxon>
        <taxon>Bacillati</taxon>
        <taxon>Bacillota</taxon>
        <taxon>Bacilli</taxon>
        <taxon>Lactobacillales</taxon>
        <taxon>Lactobacillaceae</taxon>
        <taxon>Lapidilactobacillus</taxon>
    </lineage>
</organism>
<evidence type="ECO:0000256" key="1">
    <source>
        <dbReference type="SAM" id="Coils"/>
    </source>
</evidence>
<name>A0ABW4BNT3_9LACO</name>
<feature type="coiled-coil region" evidence="1">
    <location>
        <begin position="302"/>
        <end position="405"/>
    </location>
</feature>
<dbReference type="SUPFAM" id="SSF52540">
    <property type="entry name" value="P-loop containing nucleoside triphosphate hydrolases"/>
    <property type="match status" value="1"/>
</dbReference>
<dbReference type="EMBL" id="JBHTOH010000090">
    <property type="protein sequence ID" value="MFD1411915.1"/>
    <property type="molecule type" value="Genomic_DNA"/>
</dbReference>
<reference evidence="3" key="1">
    <citation type="journal article" date="2019" name="Int. J. Syst. Evol. Microbiol.">
        <title>The Global Catalogue of Microorganisms (GCM) 10K type strain sequencing project: providing services to taxonomists for standard genome sequencing and annotation.</title>
        <authorList>
            <consortium name="The Broad Institute Genomics Platform"/>
            <consortium name="The Broad Institute Genome Sequencing Center for Infectious Disease"/>
            <person name="Wu L."/>
            <person name="Ma J."/>
        </authorList>
    </citation>
    <scope>NUCLEOTIDE SEQUENCE [LARGE SCALE GENOMIC DNA]</scope>
    <source>
        <strain evidence="3">CCM 8937</strain>
    </source>
</reference>
<gene>
    <name evidence="2" type="ORF">ACFQ4R_10015</name>
</gene>
<comment type="caution">
    <text evidence="2">The sequence shown here is derived from an EMBL/GenBank/DDBJ whole genome shotgun (WGS) entry which is preliminary data.</text>
</comment>
<evidence type="ECO:0000313" key="2">
    <source>
        <dbReference type="EMBL" id="MFD1411915.1"/>
    </source>
</evidence>
<keyword evidence="3" id="KW-1185">Reference proteome</keyword>
<keyword evidence="1" id="KW-0175">Coiled coil</keyword>
<protein>
    <submittedName>
        <fullName evidence="2">SbcC/MukB-like Walker B domain-containing protein</fullName>
    </submittedName>
</protein>
<dbReference type="Pfam" id="PF13558">
    <property type="entry name" value="SbcC_Walker_B"/>
    <property type="match status" value="1"/>
</dbReference>
<dbReference type="Proteomes" id="UP001597191">
    <property type="component" value="Unassembled WGS sequence"/>
</dbReference>
<dbReference type="RefSeq" id="WP_225420189.1">
    <property type="nucleotide sequence ID" value="NZ_JBHTOH010000090.1"/>
</dbReference>
<proteinExistence type="predicted"/>
<evidence type="ECO:0000313" key="3">
    <source>
        <dbReference type="Proteomes" id="UP001597191"/>
    </source>
</evidence>
<dbReference type="InterPro" id="IPR027417">
    <property type="entry name" value="P-loop_NTPase"/>
</dbReference>